<reference evidence="1" key="1">
    <citation type="submission" date="2021-05" db="EMBL/GenBank/DDBJ databases">
        <authorList>
            <person name="Scholz U."/>
            <person name="Mascher M."/>
            <person name="Fiebig A."/>
        </authorList>
    </citation>
    <scope>NUCLEOTIDE SEQUENCE [LARGE SCALE GENOMIC DNA]</scope>
</reference>
<name>A0ACD5V0M1_AVESA</name>
<evidence type="ECO:0000313" key="1">
    <source>
        <dbReference type="EnsemblPlants" id="AVESA.00010b.r2.2DG0359440.1.CDS"/>
    </source>
</evidence>
<proteinExistence type="predicted"/>
<protein>
    <submittedName>
        <fullName evidence="1">Uncharacterized protein</fullName>
    </submittedName>
</protein>
<sequence>MASLFGGRRRRSPEDDGEDGDGSGSGRAKRRRLSPEEGARSPESPEGRSPGWLSTFVSGAKRVISSVLFSSSEEQEVSEEEEEEEQEEGSEADDDGNEDTHYSNEAIVPYSESKLAIEEMVMKESFSRDECDKMVKLLQSRVTDSTFPETHDNGTPNEIRRRKADAGHDFTGAWRSLNHNRDFPDSGPFSSIGPGYFSPGSPFQASPELCSAAVMEAKKWLEEKRQGLGTKTENHGPCSLNTDMLNSPIEDDKGSPVDVAKSYMQSLPPWQSPFLGSRKFRTPSSSGVHINVYERKSKLFSPSKVDTKEDFLSSANFRENLSSETFLEASKSRLHGSTSRLFDNDVSMFSRGTCEEVGGPVQSYKGSDKAAAVEPANGCSLSIAPTKDGSRGTVDSVEPAPKDSGNLVQECHPSSKVQPDEVPQQNHMPLTSAMKDIADHSGDVNYAPAGPEIHEESHVNSTSDLRPKDAAPQTEISLRALKKKVQTSLSGSTNKTNANGLVDRSDGNSGVESSGNDNPGCTNSSSAVPPTNISEFVNSTADAANGNHVDKNDTRKDSEKPADVNAVENGGGMHSEEPVKVAPKPLRRGRKRAVRRD</sequence>
<keyword evidence="2" id="KW-1185">Reference proteome</keyword>
<dbReference type="EnsemblPlants" id="AVESA.00010b.r2.2DG0359440.1">
    <property type="protein sequence ID" value="AVESA.00010b.r2.2DG0359440.1.CDS"/>
    <property type="gene ID" value="AVESA.00010b.r2.2DG0359440"/>
</dbReference>
<organism evidence="1 2">
    <name type="scientific">Avena sativa</name>
    <name type="common">Oat</name>
    <dbReference type="NCBI Taxonomy" id="4498"/>
    <lineage>
        <taxon>Eukaryota</taxon>
        <taxon>Viridiplantae</taxon>
        <taxon>Streptophyta</taxon>
        <taxon>Embryophyta</taxon>
        <taxon>Tracheophyta</taxon>
        <taxon>Spermatophyta</taxon>
        <taxon>Magnoliopsida</taxon>
        <taxon>Liliopsida</taxon>
        <taxon>Poales</taxon>
        <taxon>Poaceae</taxon>
        <taxon>BOP clade</taxon>
        <taxon>Pooideae</taxon>
        <taxon>Poodae</taxon>
        <taxon>Poeae</taxon>
        <taxon>Poeae Chloroplast Group 1 (Aveneae type)</taxon>
        <taxon>Aveninae</taxon>
        <taxon>Avena</taxon>
    </lineage>
</organism>
<reference evidence="1" key="2">
    <citation type="submission" date="2025-09" db="UniProtKB">
        <authorList>
            <consortium name="EnsemblPlants"/>
        </authorList>
    </citation>
    <scope>IDENTIFICATION</scope>
</reference>
<accession>A0ACD5V0M1</accession>
<evidence type="ECO:0000313" key="2">
    <source>
        <dbReference type="Proteomes" id="UP001732700"/>
    </source>
</evidence>
<dbReference type="Proteomes" id="UP001732700">
    <property type="component" value="Chromosome 2D"/>
</dbReference>